<evidence type="ECO:0000313" key="1">
    <source>
        <dbReference type="EMBL" id="KLE35544.1"/>
    </source>
</evidence>
<accession>A0A0G9MY67</accession>
<dbReference type="PATRIC" id="fig|1581420.6.peg.754"/>
<sequence>MSADKLYTPQLLAAAVELAAWPPLPGAALHAEARSPACGSTIALDVEPAADGSVAGLGMLVRACAVGQAAAAVFARHVGGRMPDEVISAHDAIAAWIAGEGAMPDWPDLALIAPARAFPGRHGAMLLPWKAALAALSTAPATG</sequence>
<dbReference type="OrthoDB" id="7857113at2"/>
<dbReference type="Proteomes" id="UP000053464">
    <property type="component" value="Unassembled WGS sequence"/>
</dbReference>
<dbReference type="EMBL" id="LBHB01000001">
    <property type="protein sequence ID" value="KLE35544.1"/>
    <property type="molecule type" value="Genomic_DNA"/>
</dbReference>
<dbReference type="AlphaFoldDB" id="A0A0G9MY67"/>
<dbReference type="STRING" id="1581420.AAW00_03725"/>
<keyword evidence="2" id="KW-1185">Reference proteome</keyword>
<dbReference type="RefSeq" id="WP_047002946.1">
    <property type="nucleotide sequence ID" value="NZ_LBHB01000001.1"/>
</dbReference>
<reference evidence="1 2" key="1">
    <citation type="submission" date="2015-04" db="EMBL/GenBank/DDBJ databases">
        <title>The draft genome sequence of Erythrobacter luteus KA37.</title>
        <authorList>
            <person name="Zhuang L."/>
            <person name="Liu Y."/>
            <person name="Shao Z."/>
        </authorList>
    </citation>
    <scope>NUCLEOTIDE SEQUENCE [LARGE SCALE GENOMIC DNA]</scope>
    <source>
        <strain evidence="1 2">KA37</strain>
    </source>
</reference>
<dbReference type="Gene3D" id="3.90.1010.10">
    <property type="match status" value="1"/>
</dbReference>
<protein>
    <submittedName>
        <fullName evidence="1">Fe-S cluster protein</fullName>
    </submittedName>
</protein>
<organism evidence="1 2">
    <name type="scientific">Aurantiacibacter luteus</name>
    <dbReference type="NCBI Taxonomy" id="1581420"/>
    <lineage>
        <taxon>Bacteria</taxon>
        <taxon>Pseudomonadati</taxon>
        <taxon>Pseudomonadota</taxon>
        <taxon>Alphaproteobacteria</taxon>
        <taxon>Sphingomonadales</taxon>
        <taxon>Erythrobacteraceae</taxon>
        <taxon>Aurantiacibacter</taxon>
    </lineage>
</organism>
<proteinExistence type="predicted"/>
<name>A0A0G9MY67_9SPHN</name>
<gene>
    <name evidence="1" type="ORF">AAW00_03725</name>
</gene>
<comment type="caution">
    <text evidence="1">The sequence shown here is derived from an EMBL/GenBank/DDBJ whole genome shotgun (WGS) entry which is preliminary data.</text>
</comment>
<dbReference type="SUPFAM" id="SSF82649">
    <property type="entry name" value="SufE/NifU"/>
    <property type="match status" value="1"/>
</dbReference>
<evidence type="ECO:0000313" key="2">
    <source>
        <dbReference type="Proteomes" id="UP000053464"/>
    </source>
</evidence>